<dbReference type="STRING" id="7868.ENSCMIP00000009530"/>
<dbReference type="GO" id="GO:0016567">
    <property type="term" value="P:protein ubiquitination"/>
    <property type="evidence" value="ECO:0007669"/>
    <property type="project" value="UniProtKB-UniPathway"/>
</dbReference>
<dbReference type="Proteomes" id="UP000314986">
    <property type="component" value="Unassembled WGS sequence"/>
</dbReference>
<name>A0A4W3H2F9_CALMI</name>
<evidence type="ECO:0000256" key="3">
    <source>
        <dbReference type="ARBA" id="ARBA00022441"/>
    </source>
</evidence>
<keyword evidence="4" id="KW-0963">Cytoplasm</keyword>
<dbReference type="SMART" id="SM00225">
    <property type="entry name" value="BTB"/>
    <property type="match status" value="1"/>
</dbReference>
<dbReference type="Gene3D" id="3.30.710.10">
    <property type="entry name" value="Potassium Channel Kv1.1, Chain A"/>
    <property type="match status" value="1"/>
</dbReference>
<dbReference type="PIRSF" id="PIRSF037037">
    <property type="entry name" value="Kelch-like_protein_gigaxonin"/>
    <property type="match status" value="1"/>
</dbReference>
<feature type="domain" description="BTB" evidence="12">
    <location>
        <begin position="38"/>
        <end position="105"/>
    </location>
</feature>
<dbReference type="Gene3D" id="1.25.40.420">
    <property type="match status" value="1"/>
</dbReference>
<dbReference type="InterPro" id="IPR017096">
    <property type="entry name" value="BTB-kelch_protein"/>
</dbReference>
<reference evidence="13" key="4">
    <citation type="submission" date="2025-08" db="UniProtKB">
        <authorList>
            <consortium name="Ensembl"/>
        </authorList>
    </citation>
    <scope>IDENTIFICATION</scope>
</reference>
<dbReference type="GeneTree" id="ENSGT00940000158631"/>
<dbReference type="Pfam" id="PF01344">
    <property type="entry name" value="Kelch_1"/>
    <property type="match status" value="3"/>
</dbReference>
<dbReference type="InParanoid" id="A0A4W3H2F9"/>
<evidence type="ECO:0000256" key="8">
    <source>
        <dbReference type="ARBA" id="ARBA00022786"/>
    </source>
</evidence>
<evidence type="ECO:0000256" key="6">
    <source>
        <dbReference type="ARBA" id="ARBA00022737"/>
    </source>
</evidence>
<evidence type="ECO:0000256" key="7">
    <source>
        <dbReference type="ARBA" id="ARBA00022776"/>
    </source>
</evidence>
<evidence type="ECO:0000256" key="5">
    <source>
        <dbReference type="ARBA" id="ARBA00022618"/>
    </source>
</evidence>
<dbReference type="PANTHER" id="PTHR24412">
    <property type="entry name" value="KELCH PROTEIN"/>
    <property type="match status" value="1"/>
</dbReference>
<evidence type="ECO:0000256" key="11">
    <source>
        <dbReference type="ARBA" id="ARBA00023877"/>
    </source>
</evidence>
<reference evidence="13" key="5">
    <citation type="submission" date="2025-09" db="UniProtKB">
        <authorList>
            <consortium name="Ensembl"/>
        </authorList>
    </citation>
    <scope>IDENTIFICATION</scope>
</reference>
<keyword evidence="9" id="KW-0206">Cytoskeleton</keyword>
<protein>
    <recommendedName>
        <fullName evidence="11">Kelch-like protein 21</fullName>
    </recommendedName>
</protein>
<reference evidence="14" key="3">
    <citation type="journal article" date="2014" name="Nature">
        <title>Elephant shark genome provides unique insights into gnathostome evolution.</title>
        <authorList>
            <consortium name="International Elephant Shark Genome Sequencing Consortium"/>
            <person name="Venkatesh B."/>
            <person name="Lee A.P."/>
            <person name="Ravi V."/>
            <person name="Maurya A.K."/>
            <person name="Lian M.M."/>
            <person name="Swann J.B."/>
            <person name="Ohta Y."/>
            <person name="Flajnik M.F."/>
            <person name="Sutoh Y."/>
            <person name="Kasahara M."/>
            <person name="Hoon S."/>
            <person name="Gangu V."/>
            <person name="Roy S.W."/>
            <person name="Irimia M."/>
            <person name="Korzh V."/>
            <person name="Kondrychyn I."/>
            <person name="Lim Z.W."/>
            <person name="Tay B.H."/>
            <person name="Tohari S."/>
            <person name="Kong K.W."/>
            <person name="Ho S."/>
            <person name="Lorente-Galdos B."/>
            <person name="Quilez J."/>
            <person name="Marques-Bonet T."/>
            <person name="Raney B.J."/>
            <person name="Ingham P.W."/>
            <person name="Tay A."/>
            <person name="Hillier L.W."/>
            <person name="Minx P."/>
            <person name="Boehm T."/>
            <person name="Wilson R.K."/>
            <person name="Brenner S."/>
            <person name="Warren W.C."/>
        </authorList>
    </citation>
    <scope>NUCLEOTIDE SEQUENCE [LARGE SCALE GENOMIC DNA]</scope>
</reference>
<keyword evidence="3" id="KW-0880">Kelch repeat</keyword>
<proteinExistence type="predicted"/>
<dbReference type="CDD" id="cd18250">
    <property type="entry name" value="BTB_POZ_KLHL21"/>
    <property type="match status" value="1"/>
</dbReference>
<dbReference type="InterPro" id="IPR011333">
    <property type="entry name" value="SKP1/BTB/POZ_sf"/>
</dbReference>
<keyword evidence="14" id="KW-1185">Reference proteome</keyword>
<dbReference type="AlphaFoldDB" id="A0A4W3H2F9"/>
<accession>A0A4W3H2F9</accession>
<comment type="pathway">
    <text evidence="2">Protein modification; protein ubiquitination.</text>
</comment>
<evidence type="ECO:0000256" key="1">
    <source>
        <dbReference type="ARBA" id="ARBA00004186"/>
    </source>
</evidence>
<comment type="subcellular location">
    <subcellularLocation>
        <location evidence="1">Cytoplasm</location>
        <location evidence="1">Cytoskeleton</location>
        <location evidence="1">Spindle</location>
    </subcellularLocation>
</comment>
<sequence length="605" mass="69032">MERASMGAQPPHMPFFDPSHALNILKGINELRAERKFFDVTLSVEGRELPCHRTVLAASSTYFKAMFAGELRESSMDRVEIHQVSAEVLGLLVDFSYSGRLTVTEENVEVLLKAADLFQFHSVKEACCSYLQQRLDVDNCLEMQEFAEAYACRGLAEDTKRFILRHIVELSREEGFESLPRERITEYVSDDRLHVDKEETAYQIALRWVKADLKHRQRFWPELFQRVRLPFIRRFYLLAYVESDPLVYYSPPCLQLIHEARSFQSSQYDRHDYPCQRMRPRPSTGLAEILVSVGGCDKDCDELVTVDCFNPQTGQWRYLAEFPDHLAGGYSVTAFGNDMYVTGGSDGTTLYDCVWRYNSSVNEWTEVAPMLKPREYHSTAVVKGRVYVVASDSTERYDHAADAWEQLRPMPYPMDNCSTTACRGQLYAVGSLAGKDCMAIQCYHPEADSWSVAACGSLPAWSFVPKTVTLNGLIYFVRDDSSEVDVYNPIKNEWDKIPPMNQVHVGGSVAALGGKLVVSGGYDNTFELSDVVEAFDPQSGEWRVLGRLPQPSFWHGTVSIFRQFMPTAQVDQFGTLSEERNHEINVMNLARYRRHLHNENLRALH</sequence>
<evidence type="ECO:0000256" key="9">
    <source>
        <dbReference type="ARBA" id="ARBA00023212"/>
    </source>
</evidence>
<keyword evidence="6" id="KW-0677">Repeat</keyword>
<dbReference type="InterPro" id="IPR006652">
    <property type="entry name" value="Kelch_1"/>
</dbReference>
<dbReference type="Pfam" id="PF07707">
    <property type="entry name" value="BACK"/>
    <property type="match status" value="1"/>
</dbReference>
<evidence type="ECO:0000259" key="12">
    <source>
        <dbReference type="PROSITE" id="PS50097"/>
    </source>
</evidence>
<keyword evidence="5" id="KW-0132">Cell division</keyword>
<dbReference type="Ensembl" id="ENSCMIT00000009791.1">
    <property type="protein sequence ID" value="ENSCMIP00000009530.1"/>
    <property type="gene ID" value="ENSCMIG00000005057.1"/>
</dbReference>
<keyword evidence="7" id="KW-0498">Mitosis</keyword>
<evidence type="ECO:0000256" key="4">
    <source>
        <dbReference type="ARBA" id="ARBA00022490"/>
    </source>
</evidence>
<evidence type="ECO:0000256" key="10">
    <source>
        <dbReference type="ARBA" id="ARBA00023306"/>
    </source>
</evidence>
<dbReference type="SMART" id="SM00875">
    <property type="entry name" value="BACK"/>
    <property type="match status" value="1"/>
</dbReference>
<dbReference type="PANTHER" id="PTHR24412:SF255">
    <property type="entry name" value="KELCH-LIKE PROTEIN 21"/>
    <property type="match status" value="1"/>
</dbReference>
<dbReference type="Pfam" id="PF00651">
    <property type="entry name" value="BTB"/>
    <property type="match status" value="1"/>
</dbReference>
<dbReference type="SMART" id="SM00612">
    <property type="entry name" value="Kelch"/>
    <property type="match status" value="5"/>
</dbReference>
<evidence type="ECO:0000313" key="13">
    <source>
        <dbReference type="Ensembl" id="ENSCMIP00000009530.1"/>
    </source>
</evidence>
<dbReference type="InterPro" id="IPR030577">
    <property type="entry name" value="BTB/POZ_KLHL21"/>
</dbReference>
<keyword evidence="8" id="KW-0833">Ubl conjugation pathway</keyword>
<evidence type="ECO:0000256" key="2">
    <source>
        <dbReference type="ARBA" id="ARBA00004906"/>
    </source>
</evidence>
<reference evidence="14" key="2">
    <citation type="journal article" date="2007" name="PLoS Biol.">
        <title>Survey sequencing and comparative analysis of the elephant shark (Callorhinchus milii) genome.</title>
        <authorList>
            <person name="Venkatesh B."/>
            <person name="Kirkness E.F."/>
            <person name="Loh Y.H."/>
            <person name="Halpern A.L."/>
            <person name="Lee A.P."/>
            <person name="Johnson J."/>
            <person name="Dandona N."/>
            <person name="Viswanathan L.D."/>
            <person name="Tay A."/>
            <person name="Venter J.C."/>
            <person name="Strausberg R.L."/>
            <person name="Brenner S."/>
        </authorList>
    </citation>
    <scope>NUCLEOTIDE SEQUENCE [LARGE SCALE GENOMIC DNA]</scope>
</reference>
<dbReference type="SUPFAM" id="SSF117281">
    <property type="entry name" value="Kelch motif"/>
    <property type="match status" value="1"/>
</dbReference>
<dbReference type="FunFam" id="3.30.710.10:FF:000001">
    <property type="entry name" value="Kelch-like family member 20"/>
    <property type="match status" value="1"/>
</dbReference>
<dbReference type="InterPro" id="IPR011705">
    <property type="entry name" value="BACK"/>
</dbReference>
<dbReference type="GO" id="GO:0051301">
    <property type="term" value="P:cell division"/>
    <property type="evidence" value="ECO:0007669"/>
    <property type="project" value="UniProtKB-KW"/>
</dbReference>
<organism evidence="13 14">
    <name type="scientific">Callorhinchus milii</name>
    <name type="common">Ghost shark</name>
    <dbReference type="NCBI Taxonomy" id="7868"/>
    <lineage>
        <taxon>Eukaryota</taxon>
        <taxon>Metazoa</taxon>
        <taxon>Chordata</taxon>
        <taxon>Craniata</taxon>
        <taxon>Vertebrata</taxon>
        <taxon>Chondrichthyes</taxon>
        <taxon>Holocephali</taxon>
        <taxon>Chimaeriformes</taxon>
        <taxon>Callorhinchidae</taxon>
        <taxon>Callorhinchus</taxon>
    </lineage>
</organism>
<dbReference type="FunFam" id="1.25.40.420:FF:000001">
    <property type="entry name" value="Kelch-like family member 12"/>
    <property type="match status" value="1"/>
</dbReference>
<evidence type="ECO:0000313" key="14">
    <source>
        <dbReference type="Proteomes" id="UP000314986"/>
    </source>
</evidence>
<dbReference type="InterPro" id="IPR047069">
    <property type="entry name" value="KLHL21_BACK"/>
</dbReference>
<dbReference type="OMA" id="TWSVVGQ"/>
<dbReference type="Gene3D" id="2.120.10.80">
    <property type="entry name" value="Kelch-type beta propeller"/>
    <property type="match status" value="1"/>
</dbReference>
<dbReference type="InterPro" id="IPR015915">
    <property type="entry name" value="Kelch-typ_b-propeller"/>
</dbReference>
<keyword evidence="10" id="KW-0131">Cell cycle</keyword>
<reference evidence="14" key="1">
    <citation type="journal article" date="2006" name="Science">
        <title>Ancient noncoding elements conserved in the human genome.</title>
        <authorList>
            <person name="Venkatesh B."/>
            <person name="Kirkness E.F."/>
            <person name="Loh Y.H."/>
            <person name="Halpern A.L."/>
            <person name="Lee A.P."/>
            <person name="Johnson J."/>
            <person name="Dandona N."/>
            <person name="Viswanathan L.D."/>
            <person name="Tay A."/>
            <person name="Venter J.C."/>
            <person name="Strausberg R.L."/>
            <person name="Brenner S."/>
        </authorList>
    </citation>
    <scope>NUCLEOTIDE SEQUENCE [LARGE SCALE GENOMIC DNA]</scope>
</reference>
<dbReference type="CDD" id="cd18460">
    <property type="entry name" value="BACK_KLHL21"/>
    <property type="match status" value="1"/>
</dbReference>
<dbReference type="PROSITE" id="PS50097">
    <property type="entry name" value="BTB"/>
    <property type="match status" value="1"/>
</dbReference>
<dbReference type="GO" id="GO:0005819">
    <property type="term" value="C:spindle"/>
    <property type="evidence" value="ECO:0007669"/>
    <property type="project" value="UniProtKB-SubCell"/>
</dbReference>
<dbReference type="UniPathway" id="UPA00143"/>
<dbReference type="InterPro" id="IPR000210">
    <property type="entry name" value="BTB/POZ_dom"/>
</dbReference>
<dbReference type="SUPFAM" id="SSF54695">
    <property type="entry name" value="POZ domain"/>
    <property type="match status" value="1"/>
</dbReference>